<dbReference type="InterPro" id="IPR009827">
    <property type="entry name" value="MatC_N"/>
</dbReference>
<keyword evidence="2" id="KW-0812">Transmembrane</keyword>
<organism evidence="4 5">
    <name type="scientific">Nocardiopsis coralli</name>
    <dbReference type="NCBI Taxonomy" id="2772213"/>
    <lineage>
        <taxon>Bacteria</taxon>
        <taxon>Bacillati</taxon>
        <taxon>Actinomycetota</taxon>
        <taxon>Actinomycetes</taxon>
        <taxon>Streptosporangiales</taxon>
        <taxon>Nocardiopsidaceae</taxon>
        <taxon>Nocardiopsis</taxon>
    </lineage>
</organism>
<dbReference type="Pfam" id="PF07158">
    <property type="entry name" value="MatC_N"/>
    <property type="match status" value="1"/>
</dbReference>
<evidence type="ECO:0000259" key="3">
    <source>
        <dbReference type="Pfam" id="PF07158"/>
    </source>
</evidence>
<name>A0ABR9P5U2_9ACTN</name>
<feature type="transmembrane region" description="Helical" evidence="2">
    <location>
        <begin position="135"/>
        <end position="156"/>
    </location>
</feature>
<dbReference type="RefSeq" id="WP_193121844.1">
    <property type="nucleotide sequence ID" value="NZ_JADBGI010000008.1"/>
</dbReference>
<feature type="region of interest" description="Disordered" evidence="1">
    <location>
        <begin position="212"/>
        <end position="253"/>
    </location>
</feature>
<feature type="transmembrane region" description="Helical" evidence="2">
    <location>
        <begin position="312"/>
        <end position="330"/>
    </location>
</feature>
<evidence type="ECO:0000256" key="1">
    <source>
        <dbReference type="SAM" id="MobiDB-lite"/>
    </source>
</evidence>
<accession>A0ABR9P5U2</accession>
<feature type="transmembrane region" description="Helical" evidence="2">
    <location>
        <begin position="433"/>
        <end position="454"/>
    </location>
</feature>
<protein>
    <submittedName>
        <fullName evidence="4">Anion permease</fullName>
    </submittedName>
</protein>
<feature type="transmembrane region" description="Helical" evidence="2">
    <location>
        <begin position="176"/>
        <end position="195"/>
    </location>
</feature>
<comment type="caution">
    <text evidence="4">The sequence shown here is derived from an EMBL/GenBank/DDBJ whole genome shotgun (WGS) entry which is preliminary data.</text>
</comment>
<sequence>MSIVWVPVLALVVIFVIAIAFPVNMGALAFVAAFLVGTLALSMSTAEIIAGFPGDLVLILIGVTYLFAIAQGNGTVDLLVRGAVRAVGGRAEALPWVMFFLSATLTAIGALSPAAVAIIAPIALGFAARHAINPLLMGAMVVHGAQAGSFSPISVYGGIVNGLEQNLPIASSTMTVFLLNFVFNLFFAFGLYLLLGNSRITAVVMRRVNGSTTRSATPVGAGVRSGGSGGDAGSVRPSDGSGPTTADGDDSELDGVGPKRISIDQALTLLGLATLIVLTVGFDMDLGFVAMSVAVTLAVLFPQSQKDAVSKISWSTVLLLAGVLTFVAVLEEAGTIDHVGSMVTGIQSAMLAAFLLCVIGAVVTVFASTTAMLGVVIPLAVPFLMQSDVSATAMVAALAIAITLTDISPFSTNGALVLANAKVSDPGQLYRSMLLYTGTLCVLAPLAAWGFIILPGSL</sequence>
<feature type="transmembrane region" description="Helical" evidence="2">
    <location>
        <begin position="393"/>
        <end position="421"/>
    </location>
</feature>
<feature type="transmembrane region" description="Helical" evidence="2">
    <location>
        <begin position="96"/>
        <end position="123"/>
    </location>
</feature>
<proteinExistence type="predicted"/>
<feature type="transmembrane region" description="Helical" evidence="2">
    <location>
        <begin position="6"/>
        <end position="36"/>
    </location>
</feature>
<evidence type="ECO:0000313" key="4">
    <source>
        <dbReference type="EMBL" id="MBE2999216.1"/>
    </source>
</evidence>
<feature type="transmembrane region" description="Helical" evidence="2">
    <location>
        <begin position="48"/>
        <end position="70"/>
    </location>
</feature>
<reference evidence="4 5" key="1">
    <citation type="submission" date="2020-09" db="EMBL/GenBank/DDBJ databases">
        <title>Diversity and distribution of actinomycetes associated with coral in the coast of Hainan.</title>
        <authorList>
            <person name="Li F."/>
        </authorList>
    </citation>
    <scope>NUCLEOTIDE SEQUENCE [LARGE SCALE GENOMIC DNA]</scope>
    <source>
        <strain evidence="4 5">HNM0947</strain>
    </source>
</reference>
<dbReference type="EMBL" id="JADBGI010000008">
    <property type="protein sequence ID" value="MBE2999216.1"/>
    <property type="molecule type" value="Genomic_DNA"/>
</dbReference>
<dbReference type="Proteomes" id="UP000806528">
    <property type="component" value="Unassembled WGS sequence"/>
</dbReference>
<feature type="domain" description="Dicarboxylate carrier MatC N-terminal" evidence="3">
    <location>
        <begin position="1"/>
        <end position="149"/>
    </location>
</feature>
<feature type="transmembrane region" description="Helical" evidence="2">
    <location>
        <begin position="351"/>
        <end position="381"/>
    </location>
</feature>
<feature type="compositionally biased region" description="Gly residues" evidence="1">
    <location>
        <begin position="223"/>
        <end position="232"/>
    </location>
</feature>
<evidence type="ECO:0000256" key="2">
    <source>
        <dbReference type="SAM" id="Phobius"/>
    </source>
</evidence>
<feature type="transmembrane region" description="Helical" evidence="2">
    <location>
        <begin position="267"/>
        <end position="300"/>
    </location>
</feature>
<keyword evidence="5" id="KW-1185">Reference proteome</keyword>
<keyword evidence="2" id="KW-0472">Membrane</keyword>
<evidence type="ECO:0000313" key="5">
    <source>
        <dbReference type="Proteomes" id="UP000806528"/>
    </source>
</evidence>
<keyword evidence="2" id="KW-1133">Transmembrane helix</keyword>
<gene>
    <name evidence="4" type="ORF">IDM40_10945</name>
</gene>